<comment type="similarity">
    <text evidence="2">Belongs to the MORC ATPase protein family.</text>
</comment>
<keyword evidence="5" id="KW-0255">Endonuclease</keyword>
<evidence type="ECO:0000256" key="6">
    <source>
        <dbReference type="ARBA" id="ARBA00022763"/>
    </source>
</evidence>
<feature type="domain" description="Morc S5" evidence="16">
    <location>
        <begin position="473"/>
        <end position="615"/>
    </location>
</feature>
<keyword evidence="7" id="KW-0378">Hydrolase</keyword>
<keyword evidence="3" id="KW-0540">Nuclease</keyword>
<keyword evidence="6" id="KW-0227">DNA damage</keyword>
<evidence type="ECO:0000256" key="10">
    <source>
        <dbReference type="ARBA" id="ARBA00023054"/>
    </source>
</evidence>
<evidence type="ECO:0000256" key="13">
    <source>
        <dbReference type="ARBA" id="ARBA00023242"/>
    </source>
</evidence>
<keyword evidence="9" id="KW-0156">Chromatin regulator</keyword>
<comment type="caution">
    <text evidence="17">The sequence shown here is derived from an EMBL/GenBank/DDBJ whole genome shotgun (WGS) entry which is preliminary data.</text>
</comment>
<dbReference type="InterPro" id="IPR036890">
    <property type="entry name" value="HATPase_C_sf"/>
</dbReference>
<proteinExistence type="inferred from homology"/>
<keyword evidence="11" id="KW-0943">RNA-mediated gene silencing</keyword>
<dbReference type="Pfam" id="PF13589">
    <property type="entry name" value="HATPase_c_3"/>
    <property type="match status" value="1"/>
</dbReference>
<dbReference type="Proteomes" id="UP000825935">
    <property type="component" value="Chromosome 10"/>
</dbReference>
<evidence type="ECO:0000256" key="14">
    <source>
        <dbReference type="SAM" id="Coils"/>
    </source>
</evidence>
<evidence type="ECO:0000256" key="5">
    <source>
        <dbReference type="ARBA" id="ARBA00022759"/>
    </source>
</evidence>
<keyword evidence="8" id="KW-0067">ATP-binding</keyword>
<evidence type="ECO:0000256" key="9">
    <source>
        <dbReference type="ARBA" id="ARBA00022853"/>
    </source>
</evidence>
<dbReference type="GO" id="GO:0006325">
    <property type="term" value="P:chromatin organization"/>
    <property type="evidence" value="ECO:0007669"/>
    <property type="project" value="UniProtKB-KW"/>
</dbReference>
<organism evidence="17 18">
    <name type="scientific">Ceratopteris richardii</name>
    <name type="common">Triangle waterfern</name>
    <dbReference type="NCBI Taxonomy" id="49495"/>
    <lineage>
        <taxon>Eukaryota</taxon>
        <taxon>Viridiplantae</taxon>
        <taxon>Streptophyta</taxon>
        <taxon>Embryophyta</taxon>
        <taxon>Tracheophyta</taxon>
        <taxon>Polypodiopsida</taxon>
        <taxon>Polypodiidae</taxon>
        <taxon>Polypodiales</taxon>
        <taxon>Pteridineae</taxon>
        <taxon>Pteridaceae</taxon>
        <taxon>Parkerioideae</taxon>
        <taxon>Ceratopteris</taxon>
    </lineage>
</organism>
<keyword evidence="13" id="KW-0539">Nucleus</keyword>
<dbReference type="SUPFAM" id="SSF55874">
    <property type="entry name" value="ATPase domain of HSP90 chaperone/DNA topoisomerase II/histidine kinase"/>
    <property type="match status" value="1"/>
</dbReference>
<feature type="compositionally biased region" description="Polar residues" evidence="15">
    <location>
        <begin position="846"/>
        <end position="861"/>
    </location>
</feature>
<evidence type="ECO:0000256" key="12">
    <source>
        <dbReference type="ARBA" id="ARBA00023204"/>
    </source>
</evidence>
<dbReference type="GO" id="GO:0005634">
    <property type="term" value="C:nucleus"/>
    <property type="evidence" value="ECO:0007669"/>
    <property type="project" value="UniProtKB-SubCell"/>
</dbReference>
<dbReference type="Pfam" id="PF17942">
    <property type="entry name" value="Morc6_S5"/>
    <property type="match status" value="1"/>
</dbReference>
<protein>
    <recommendedName>
        <fullName evidence="16">Morc S5 domain-containing protein</fullName>
    </recommendedName>
</protein>
<dbReference type="GO" id="GO:0006281">
    <property type="term" value="P:DNA repair"/>
    <property type="evidence" value="ECO:0007669"/>
    <property type="project" value="UniProtKB-KW"/>
</dbReference>
<keyword evidence="18" id="KW-1185">Reference proteome</keyword>
<dbReference type="FunFam" id="3.30.565.10:FF:000075">
    <property type="entry name" value="MORC family CW-type zinc finger protein 4"/>
    <property type="match status" value="1"/>
</dbReference>
<dbReference type="InterPro" id="IPR041006">
    <property type="entry name" value="Morc_S5"/>
</dbReference>
<comment type="subcellular location">
    <subcellularLocation>
        <location evidence="1">Nucleus</location>
    </subcellularLocation>
</comment>
<dbReference type="Gene3D" id="3.30.565.10">
    <property type="entry name" value="Histidine kinase-like ATPase, C-terminal domain"/>
    <property type="match status" value="1"/>
</dbReference>
<dbReference type="GO" id="GO:0004519">
    <property type="term" value="F:endonuclease activity"/>
    <property type="evidence" value="ECO:0007669"/>
    <property type="project" value="UniProtKB-KW"/>
</dbReference>
<gene>
    <name evidence="17" type="ORF">KP509_10G043700</name>
</gene>
<dbReference type="EMBL" id="CM035415">
    <property type="protein sequence ID" value="KAH7427415.1"/>
    <property type="molecule type" value="Genomic_DNA"/>
</dbReference>
<evidence type="ECO:0000256" key="15">
    <source>
        <dbReference type="SAM" id="MobiDB-lite"/>
    </source>
</evidence>
<evidence type="ECO:0000256" key="4">
    <source>
        <dbReference type="ARBA" id="ARBA00022741"/>
    </source>
</evidence>
<dbReference type="GO" id="GO:0016887">
    <property type="term" value="F:ATP hydrolysis activity"/>
    <property type="evidence" value="ECO:0007669"/>
    <property type="project" value="InterPro"/>
</dbReference>
<evidence type="ECO:0000313" key="17">
    <source>
        <dbReference type="EMBL" id="KAH7427415.1"/>
    </source>
</evidence>
<evidence type="ECO:0000256" key="3">
    <source>
        <dbReference type="ARBA" id="ARBA00022722"/>
    </source>
</evidence>
<dbReference type="GO" id="GO:0005524">
    <property type="term" value="F:ATP binding"/>
    <property type="evidence" value="ECO:0007669"/>
    <property type="project" value="UniProtKB-KW"/>
</dbReference>
<dbReference type="AlphaFoldDB" id="A0A8T2U176"/>
<evidence type="ECO:0000256" key="11">
    <source>
        <dbReference type="ARBA" id="ARBA00023158"/>
    </source>
</evidence>
<evidence type="ECO:0000313" key="18">
    <source>
        <dbReference type="Proteomes" id="UP000825935"/>
    </source>
</evidence>
<dbReference type="GO" id="GO:0031047">
    <property type="term" value="P:regulatory ncRNA-mediated gene silencing"/>
    <property type="evidence" value="ECO:0007669"/>
    <property type="project" value="UniProtKB-KW"/>
</dbReference>
<sequence>MDIRSREVETFSNRVPTLYSVPIIVDISSSSEKSSTEKAQDTGEEATSSLKICSHQFSIIGHNHESSPSHRVNASSMLAGSDVQDLSMVARNFAKASGESSSPMDEDINKFNAFGDERLQVDCGAMVAEVRVKVESPSHDNRSCVNVGIVASNEADDLPDDFLEPLDSPLASSPRSIMHLDTQSPLITSKDVDKAMFRQFWKAGQYESAPVKEDVDIASCVEHIRVHPKFLHSNATSHKWALGAIAELLDNALDEVVNGASFVRVDMVRNPRDGCPMLIIEDDGGGMGPERIRQCMSLGYSAKSQIKNTIGQYGNGFKTSTMRLGADVLVLSRTKNKSGSLPTQSLGLLSYTFLMATGQDDIVVPMVDFEIQPFGLKKLVRGTLDDWNKNLETLLQWSPYDTQQGLFDQLERIKGQGTIIMVYNLWQNDEGEYELDFDADPEDIQLRGANRDEKSISMAVKYPHCRHFFAHKYSLRSYASILYLRLPKNFTVILRGKQVIHHKLASDLMLVEQVKYKPAKASAVSPRDATTTVTLGFVKEAKEHVNVQGFSIYHKNRLIKPFWRGLNTASVHGRGIFGILEANFVEPAHDKQGFERTSVFARLEAKLIEIQKNYWARNCGEIGYKNVSKKRDSSQAEIVNVGLSLLNKASKIDNNHILINCSNAEQLILSTPKGISPSHHGSTSSESVPLEELTMQSNLESRGLRRSERLKMNLHQTEPQKIEGTSEGQLGLVVEALSRNHNDSASHSAAGSLPGSREVVKNISSGNIQVDKGINQTVEVKCATSDLDSDDSQVGSKQTRYNVRRSDDGGQFYDASRFDEPLITSSKKDKLALDVIEPSLQASLMSESLQDSNEGLVSPSSHCDRPESSQCTSEIAVKINSSRGWPHIRTRSLMQLQQSQAKAGRLDASGSQQAQQLMENDTMDANHLIEPKVEDGEPSIMTMDTPISESVISLESVNMLESKVNDMKQQLRSIQSELGKLYKEIDFLKGDLVEEKKRRLLVEGELKKRLEALSSRAAELEAANTLMQVCQK</sequence>
<dbReference type="PANTHER" id="PTHR23336">
    <property type="entry name" value="ZINC FINGER CW-TYPE COILED-COIL DOMAIN PROTEIN 3"/>
    <property type="match status" value="1"/>
</dbReference>
<keyword evidence="10 14" id="KW-0175">Coiled coil</keyword>
<evidence type="ECO:0000256" key="8">
    <source>
        <dbReference type="ARBA" id="ARBA00022840"/>
    </source>
</evidence>
<evidence type="ECO:0000256" key="7">
    <source>
        <dbReference type="ARBA" id="ARBA00022801"/>
    </source>
</evidence>
<dbReference type="OrthoDB" id="757982at2759"/>
<feature type="coiled-coil region" evidence="14">
    <location>
        <begin position="957"/>
        <end position="1023"/>
    </location>
</feature>
<dbReference type="InterPro" id="IPR045261">
    <property type="entry name" value="MORC_ATPase"/>
</dbReference>
<evidence type="ECO:0000256" key="1">
    <source>
        <dbReference type="ARBA" id="ARBA00004123"/>
    </source>
</evidence>
<dbReference type="PANTHER" id="PTHR23336:SF80">
    <property type="entry name" value="PROTEIN MICRORCHIDIA 7-LIKE"/>
    <property type="match status" value="1"/>
</dbReference>
<keyword evidence="4" id="KW-0547">Nucleotide-binding</keyword>
<name>A0A8T2U176_CERRI</name>
<keyword evidence="12" id="KW-0234">DNA repair</keyword>
<reference evidence="17" key="1">
    <citation type="submission" date="2021-08" db="EMBL/GenBank/DDBJ databases">
        <title>WGS assembly of Ceratopteris richardii.</title>
        <authorList>
            <person name="Marchant D.B."/>
            <person name="Chen G."/>
            <person name="Jenkins J."/>
            <person name="Shu S."/>
            <person name="Leebens-Mack J."/>
            <person name="Grimwood J."/>
            <person name="Schmutz J."/>
            <person name="Soltis P."/>
            <person name="Soltis D."/>
            <person name="Chen Z.-H."/>
        </authorList>
    </citation>
    <scope>NUCLEOTIDE SEQUENCE</scope>
    <source>
        <strain evidence="17">Whitten #5841</strain>
        <tissue evidence="17">Leaf</tissue>
    </source>
</reference>
<evidence type="ECO:0000259" key="16">
    <source>
        <dbReference type="Pfam" id="PF17942"/>
    </source>
</evidence>
<feature type="region of interest" description="Disordered" evidence="15">
    <location>
        <begin position="846"/>
        <end position="869"/>
    </location>
</feature>
<evidence type="ECO:0000256" key="2">
    <source>
        <dbReference type="ARBA" id="ARBA00007845"/>
    </source>
</evidence>
<accession>A0A8T2U176</accession>
<dbReference type="GO" id="GO:0031349">
    <property type="term" value="P:positive regulation of defense response"/>
    <property type="evidence" value="ECO:0007669"/>
    <property type="project" value="UniProtKB-ARBA"/>
</dbReference>